<evidence type="ECO:0000313" key="2">
    <source>
        <dbReference type="Proteomes" id="UP000186905"/>
    </source>
</evidence>
<organism evidence="1 2">
    <name type="scientific">Photobacterium proteolyticum</name>
    <dbReference type="NCBI Taxonomy" id="1903952"/>
    <lineage>
        <taxon>Bacteria</taxon>
        <taxon>Pseudomonadati</taxon>
        <taxon>Pseudomonadota</taxon>
        <taxon>Gammaproteobacteria</taxon>
        <taxon>Vibrionales</taxon>
        <taxon>Vibrionaceae</taxon>
        <taxon>Photobacterium</taxon>
    </lineage>
</organism>
<name>A0A1Q9H7F2_9GAMM</name>
<sequence>MSKPEEQSKAAKVIDVFNERAKTDKLMPQSISEELIDCYGSEEVLESVLEFSSVMDEGLKRRKAMSLEEARACRGFKEI</sequence>
<dbReference type="EMBL" id="MJIL01000020">
    <property type="protein sequence ID" value="OLQ83793.1"/>
    <property type="molecule type" value="Genomic_DNA"/>
</dbReference>
<keyword evidence="2" id="KW-1185">Reference proteome</keyword>
<dbReference type="Proteomes" id="UP000186905">
    <property type="component" value="Unassembled WGS sequence"/>
</dbReference>
<accession>A0A1Q9H7F2</accession>
<reference evidence="1 2" key="1">
    <citation type="submission" date="2016-09" db="EMBL/GenBank/DDBJ databases">
        <title>Photobacterium proteolyticum sp. nov. a protease producing bacterium isolated from ocean sediments of Laizhou Bay.</title>
        <authorList>
            <person name="Li Y."/>
        </authorList>
    </citation>
    <scope>NUCLEOTIDE SEQUENCE [LARGE SCALE GENOMIC DNA]</scope>
    <source>
        <strain evidence="1 2">13-12</strain>
    </source>
</reference>
<dbReference type="AlphaFoldDB" id="A0A1Q9H7F2"/>
<evidence type="ECO:0000313" key="1">
    <source>
        <dbReference type="EMBL" id="OLQ83793.1"/>
    </source>
</evidence>
<comment type="caution">
    <text evidence="1">The sequence shown here is derived from an EMBL/GenBank/DDBJ whole genome shotgun (WGS) entry which is preliminary data.</text>
</comment>
<dbReference type="RefSeq" id="WP_075761628.1">
    <property type="nucleotide sequence ID" value="NZ_MJIL01000020.1"/>
</dbReference>
<proteinExistence type="predicted"/>
<protein>
    <submittedName>
        <fullName evidence="1">Uncharacterized protein</fullName>
    </submittedName>
</protein>
<gene>
    <name evidence="1" type="ORF">BIT28_07425</name>
</gene>